<keyword evidence="1" id="KW-1133">Transmembrane helix</keyword>
<evidence type="ECO:0000313" key="5">
    <source>
        <dbReference type="Proteomes" id="UP000185598"/>
    </source>
</evidence>
<feature type="domain" description="DUF4328" evidence="2">
    <location>
        <begin position="67"/>
        <end position="142"/>
    </location>
</feature>
<organism evidence="4 5">
    <name type="scientific">Allorhizobium taibaishanense</name>
    <dbReference type="NCBI Taxonomy" id="887144"/>
    <lineage>
        <taxon>Bacteria</taxon>
        <taxon>Pseudomonadati</taxon>
        <taxon>Pseudomonadota</taxon>
        <taxon>Alphaproteobacteria</taxon>
        <taxon>Hyphomicrobiales</taxon>
        <taxon>Rhizobiaceae</taxon>
        <taxon>Rhizobium/Agrobacterium group</taxon>
        <taxon>Allorhizobium</taxon>
    </lineage>
</organism>
<dbReference type="InterPro" id="IPR025565">
    <property type="entry name" value="DUF4328"/>
</dbReference>
<feature type="transmembrane region" description="Helical" evidence="1">
    <location>
        <begin position="17"/>
        <end position="37"/>
    </location>
</feature>
<keyword evidence="5" id="KW-1185">Reference proteome</keyword>
<dbReference type="AlphaFoldDB" id="A0A1Q9AAC8"/>
<keyword evidence="1" id="KW-0812">Transmembrane</keyword>
<reference evidence="3 6" key="2">
    <citation type="submission" date="2020-08" db="EMBL/GenBank/DDBJ databases">
        <title>Genomic Encyclopedia of Type Strains, Phase IV (KMG-IV): sequencing the most valuable type-strain genomes for metagenomic binning, comparative biology and taxonomic classification.</title>
        <authorList>
            <person name="Goeker M."/>
        </authorList>
    </citation>
    <scope>NUCLEOTIDE SEQUENCE [LARGE SCALE GENOMIC DNA]</scope>
    <source>
        <strain evidence="3 6">DSM 100021</strain>
    </source>
</reference>
<feature type="transmembrane region" description="Helical" evidence="1">
    <location>
        <begin position="76"/>
        <end position="102"/>
    </location>
</feature>
<dbReference type="EMBL" id="JACIED010000002">
    <property type="protein sequence ID" value="MBB4006966.1"/>
    <property type="molecule type" value="Genomic_DNA"/>
</dbReference>
<reference evidence="4 5" key="1">
    <citation type="submission" date="2016-09" db="EMBL/GenBank/DDBJ databases">
        <title>Rhizobium oryziradicis sp. nov., isolated from the root of rice.</title>
        <authorList>
            <person name="Zhao J."/>
            <person name="Zhang X."/>
        </authorList>
    </citation>
    <scope>NUCLEOTIDE SEQUENCE [LARGE SCALE GENOMIC DNA]</scope>
    <source>
        <strain evidence="4 5">14971</strain>
    </source>
</reference>
<name>A0A1Q9AAC8_9HYPH</name>
<dbReference type="RefSeq" id="WP_075612919.1">
    <property type="nucleotide sequence ID" value="NZ_JACIED010000002.1"/>
</dbReference>
<feature type="transmembrane region" description="Helical" evidence="1">
    <location>
        <begin position="200"/>
        <end position="222"/>
    </location>
</feature>
<proteinExistence type="predicted"/>
<feature type="transmembrane region" description="Helical" evidence="1">
    <location>
        <begin position="108"/>
        <end position="126"/>
    </location>
</feature>
<sequence>MTLETLLWRLTLMRRGWLILAVLCGLTYLILVPFYLYTAWVEYVMAATGVATRTGVNSWLVQVVAHSAGRLEVLSIAFRVLGACFWLAWLWYAVCFAIRLSPDAPPRYGPWISVLCWFVPVVQYILPQVVMIDIARITVRDDRSPPDEGDGEALPNLDSRDLFWLTPAILVCNLVSLGLMKVIGEAMSGGLTFSTHGQHILHLAAAAGVVGLLLLLCVDAYMRTVAKAQETRAARLFLDGPPSGLPADSL</sequence>
<dbReference type="Proteomes" id="UP000544107">
    <property type="component" value="Unassembled WGS sequence"/>
</dbReference>
<dbReference type="Proteomes" id="UP000185598">
    <property type="component" value="Unassembled WGS sequence"/>
</dbReference>
<protein>
    <recommendedName>
        <fullName evidence="2">DUF4328 domain-containing protein</fullName>
    </recommendedName>
</protein>
<evidence type="ECO:0000313" key="3">
    <source>
        <dbReference type="EMBL" id="MBB4006966.1"/>
    </source>
</evidence>
<keyword evidence="1" id="KW-0472">Membrane</keyword>
<evidence type="ECO:0000256" key="1">
    <source>
        <dbReference type="SAM" id="Phobius"/>
    </source>
</evidence>
<accession>A0A1Q9AAC8</accession>
<dbReference type="EMBL" id="MKIN01000018">
    <property type="protein sequence ID" value="OLP51790.1"/>
    <property type="molecule type" value="Genomic_DNA"/>
</dbReference>
<comment type="caution">
    <text evidence="4">The sequence shown here is derived from an EMBL/GenBank/DDBJ whole genome shotgun (WGS) entry which is preliminary data.</text>
</comment>
<dbReference type="Pfam" id="PF14219">
    <property type="entry name" value="DUF4328"/>
    <property type="match status" value="1"/>
</dbReference>
<feature type="transmembrane region" description="Helical" evidence="1">
    <location>
        <begin position="162"/>
        <end position="180"/>
    </location>
</feature>
<evidence type="ECO:0000259" key="2">
    <source>
        <dbReference type="Pfam" id="PF14219"/>
    </source>
</evidence>
<evidence type="ECO:0000313" key="4">
    <source>
        <dbReference type="EMBL" id="OLP51790.1"/>
    </source>
</evidence>
<dbReference type="OrthoDB" id="8292965at2"/>
<gene>
    <name evidence="4" type="ORF">BJF91_22880</name>
    <name evidence="3" type="ORF">GGQ71_001229</name>
</gene>
<dbReference type="STRING" id="887144.BJF91_22880"/>
<evidence type="ECO:0000313" key="6">
    <source>
        <dbReference type="Proteomes" id="UP000544107"/>
    </source>
</evidence>